<gene>
    <name evidence="2" type="ORF">OJ996_01790</name>
</gene>
<name>A0ABT3FXI7_9BACT</name>
<feature type="transmembrane region" description="Helical" evidence="1">
    <location>
        <begin position="1155"/>
        <end position="1172"/>
    </location>
</feature>
<organism evidence="2 3">
    <name type="scientific">Luteolibacter rhizosphaerae</name>
    <dbReference type="NCBI Taxonomy" id="2989719"/>
    <lineage>
        <taxon>Bacteria</taxon>
        <taxon>Pseudomonadati</taxon>
        <taxon>Verrucomicrobiota</taxon>
        <taxon>Verrucomicrobiia</taxon>
        <taxon>Verrucomicrobiales</taxon>
        <taxon>Verrucomicrobiaceae</taxon>
        <taxon>Luteolibacter</taxon>
    </lineage>
</organism>
<dbReference type="RefSeq" id="WP_264510551.1">
    <property type="nucleotide sequence ID" value="NZ_JAPDDR010000001.1"/>
</dbReference>
<keyword evidence="1" id="KW-1133">Transmembrane helix</keyword>
<feature type="transmembrane region" description="Helical" evidence="1">
    <location>
        <begin position="1048"/>
        <end position="1066"/>
    </location>
</feature>
<feature type="transmembrane region" description="Helical" evidence="1">
    <location>
        <begin position="2242"/>
        <end position="2261"/>
    </location>
</feature>
<dbReference type="EMBL" id="JAPDDR010000001">
    <property type="protein sequence ID" value="MCW1912285.1"/>
    <property type="molecule type" value="Genomic_DNA"/>
</dbReference>
<reference evidence="2" key="1">
    <citation type="submission" date="2022-10" db="EMBL/GenBank/DDBJ databases">
        <title>Luteolibacter sp. GHJ8, whole genome shotgun sequencing project.</title>
        <authorList>
            <person name="Zhao G."/>
            <person name="Shen L."/>
        </authorList>
    </citation>
    <scope>NUCLEOTIDE SEQUENCE</scope>
    <source>
        <strain evidence="2">GHJ8</strain>
    </source>
</reference>
<evidence type="ECO:0000256" key="1">
    <source>
        <dbReference type="SAM" id="Phobius"/>
    </source>
</evidence>
<evidence type="ECO:0000313" key="3">
    <source>
        <dbReference type="Proteomes" id="UP001165653"/>
    </source>
</evidence>
<dbReference type="Proteomes" id="UP001165653">
    <property type="component" value="Unassembled WGS sequence"/>
</dbReference>
<keyword evidence="3" id="KW-1185">Reference proteome</keyword>
<feature type="transmembrane region" description="Helical" evidence="1">
    <location>
        <begin position="1127"/>
        <end position="1148"/>
    </location>
</feature>
<comment type="caution">
    <text evidence="2">The sequence shown here is derived from an EMBL/GenBank/DDBJ whole genome shotgun (WGS) entry which is preliminary data.</text>
</comment>
<keyword evidence="1" id="KW-0812">Transmembrane</keyword>
<accession>A0ABT3FXI7</accession>
<keyword evidence="1" id="KW-0472">Membrane</keyword>
<sequence>MKPYSSLARLLPEGRAIRSWMAALCSALVLLAPAQDAQGDPVILVPAKVAEKPAPLFFSAETSSVVNVFTNRTEHVISAKLKVHQGRPETLSIGLNGEGEITGVTGEALAGWTVRKESDGRRFLDVKPVLPAVGSADPVPMEFNFTIMAVHGIPAKKAGESFALLHPSAGAAVGFTGTLELRGDGDALARVVEASGLQPLQGMPDRFFTGSGTLKVMIGLKSSAARPVELANVTLEGKPAADLSGISFVLRGEMKVARAGEAIVLLDGAALSGAPAGEGWFTRLKKQGDDFVHELVGEKEGSFPIELAFEAPLTRQGDWRTVNFRVHGGAVVPVRIAGLPEGVSFDPSQPVVPERRNGEWTGFLPAAGSAAFAWKSGREEGEGALFFNSTEISDTRVGAGLAKRYAQINFQVLQGKLDVLRVRVEGPGEILAVKGAQVLAWSVSEEAGARMLEVRLSRPIEAEGSIVIEAQSSIGAFPAALEPMRFSPQGVLSHRGFLRIANDGAVRLEIAAARGLMQLSPGQFPWTKENESFRQAFVYRFPAADHAYEIRASQVLPEVSLNEVTIHEQAETDRRILADLELDIREAPLREWIVEVPEDFAVAAVEGAGVADYSLASEAKEGKRELKILFREALIGRHLVSLRLEKNLAAAGGEWVLPVLGHPGAKSARGYVGVVAAAGFRVVPGGTEGLAETPPDYFPKKQAGLQQAFRIREGKWSATMRLEALGQSVQADVFHLYSLKEGAVSGSVLVNYFVVGAPTSQWRIRVPEALGNVEVTGQNVGRDWRREGDVLIIPLARPVLGAGTVLVTFEQPMSSRGGELSPGEVRPLDVQSERGHVQVVSPLQVNYEVTRSEGAVLKLDPSELPAEYRLLSSGPTLAAWQYTAADVSLGMKIEWYAPGETESLVVDRAELASRVSRDGETVTDVRFFVKARGQAVLRAKLPKHANLWETKVDGVNVTARIDGEATLVPLPARADPNDPIEVVLRYGRAGENASSPVLTAPVLDAPVVYGEWIVSGDENRRLVPRSGGLQPVRPVLTESGAEWIHKRARVLAALVLFATTLGLVLLRLPKAKLAGVVSLAVASTGAFVLALRALEERRVNLGTLEFAMPVVPASDPLTIELRNVSPWLAMLSGWGIVLIVAGIALLVYSFLRSRHAAYTLPGGLALIALGLLAQRMGAVPLFAGFGVVLLLGKVLPGLAGYLRRPPVAATALVMLAICLGQARGEQAVIAPPVPEPASAAESMTQTWSIADGRLSGEIVVVGRGKTDERFLLLKPPAVLTAFEGEGWRVVKAPYGAEEAYYLVATADGKMSGKATFEMPLPDPQGGWQLPSGPAAVQRIAVRWNQAGWDFESPQAAKITGVEVEGGSGAELILEPSENTLLRARPKQRDAAAEATQFFVEVSDLYLPGPGVVSGRHMIAVRPSRGVVRELVAVIPEGFTVGEVGGGPAGSWRFNPENRELRIAIEPAQDQPFTVSIATQRGTAALPVDLSLSPLVVKGAAGAVGLLGLGLGEDAQAESVVAKGMSDVNLDDFSAALLPRDREGRTLAVLHRAFRHAGAAAEVTLRVSPVAAEIRATTSQTLSLGEDRMVLAVDLVAAITRAGVFKLELEIPQGFEIEGVTGAALAHWAESQEEKARVLNLHLNGRTLGEQSFAIMMVAASPGSQANWSVPRVILRGASRQTGTLTVVPDRGLQVRAVSRGNVSQLDPRESGASRPGSLAFNLLQADWSLVLAIAKLDPWVTAQILHEVTLREGQTLSRVRLAYKIENAAMKALRVRIPGLDASAAATVRASGPAVGDFVPVAGEEGLWEVRFQRGIAGETKVDIEFQRQTPGETVEIAPVVPVEVRQNLYFVAVRTGGRLEIAQRSAPRGWQRSEWSVVPESLRESGAMPAEVFRVAESEGPLALTLKRHEIADTLKLRVERGTLTTLVSAEEAALTAVDLAVRVVEKGTLKLTLPKGASLYSVLVNEDGVPLVRDGDQWLFHVYPAPEGDRPASVRFVYAMAGGATTLDGPMLDIPLENLSWRVILPKGWHLADHSGDFDLQQQKAAAKAEDYSSFVGRKRAAGKQEAVALLDQANQWLQAGEQEKAGQALSKAARNGLLDEASNEDARVQLRNLKTQQATLALNTRRQRMYLENVSEVQVGNKQLEQAAQENPLLQGQTKYDPKQFDRLLEGNTVDENTAMKAIANRIVNQQLAADPAPPALDVTLREAGTVLDFKRSVQVDGGKAMQLKLEIQRDYRGGWIYAVLLSVLGAVVVGRIARPGV</sequence>
<evidence type="ECO:0000313" key="2">
    <source>
        <dbReference type="EMBL" id="MCW1912285.1"/>
    </source>
</evidence>
<proteinExistence type="predicted"/>
<protein>
    <submittedName>
        <fullName evidence="2">Uncharacterized protein</fullName>
    </submittedName>
</protein>
<feature type="transmembrane region" description="Helical" evidence="1">
    <location>
        <begin position="1073"/>
        <end position="1094"/>
    </location>
</feature>